<dbReference type="AlphaFoldDB" id="A0A9X2S192"/>
<gene>
    <name evidence="3" type="ORF">NQU54_46445</name>
</gene>
<dbReference type="PANTHER" id="PTHR42993">
    <property type="entry name" value="MAOC-LIKE DEHYDRATASE DOMAIN-CONTAINING PROTEIN"/>
    <property type="match status" value="1"/>
</dbReference>
<reference evidence="3" key="1">
    <citation type="submission" date="2022-06" db="EMBL/GenBank/DDBJ databases">
        <title>WGS of actinobacteria.</title>
        <authorList>
            <person name="Thawai C."/>
        </authorList>
    </citation>
    <scope>NUCLEOTIDE SEQUENCE</scope>
    <source>
        <strain evidence="3">DSM 42010</strain>
    </source>
</reference>
<keyword evidence="4" id="KW-1185">Reference proteome</keyword>
<comment type="caution">
    <text evidence="3">The sequence shown here is derived from an EMBL/GenBank/DDBJ whole genome shotgun (WGS) entry which is preliminary data.</text>
</comment>
<dbReference type="SUPFAM" id="SSF54637">
    <property type="entry name" value="Thioesterase/thiol ester dehydrase-isomerase"/>
    <property type="match status" value="1"/>
</dbReference>
<dbReference type="InterPro" id="IPR002539">
    <property type="entry name" value="MaoC-like_dom"/>
</dbReference>
<protein>
    <submittedName>
        <fullName evidence="3">MaoC family dehydratase</fullName>
    </submittedName>
</protein>
<accession>A0A9X2S192</accession>
<evidence type="ECO:0000313" key="3">
    <source>
        <dbReference type="EMBL" id="MCQ8836250.1"/>
    </source>
</evidence>
<dbReference type="CDD" id="cd03450">
    <property type="entry name" value="NodN"/>
    <property type="match status" value="1"/>
</dbReference>
<dbReference type="InterPro" id="IPR039375">
    <property type="entry name" value="NodN-like"/>
</dbReference>
<dbReference type="Gene3D" id="3.10.129.10">
    <property type="entry name" value="Hotdog Thioesterase"/>
    <property type="match status" value="1"/>
</dbReference>
<proteinExistence type="inferred from homology"/>
<dbReference type="EMBL" id="JANIIC010000117">
    <property type="protein sequence ID" value="MCQ8836250.1"/>
    <property type="molecule type" value="Genomic_DNA"/>
</dbReference>
<evidence type="ECO:0000313" key="4">
    <source>
        <dbReference type="Proteomes" id="UP001142400"/>
    </source>
</evidence>
<dbReference type="PANTHER" id="PTHR42993:SF1">
    <property type="entry name" value="MAOC-LIKE DEHYDRATASE DOMAIN-CONTAINING PROTEIN"/>
    <property type="match status" value="1"/>
</dbReference>
<evidence type="ECO:0000259" key="2">
    <source>
        <dbReference type="Pfam" id="PF01575"/>
    </source>
</evidence>
<dbReference type="Pfam" id="PF01575">
    <property type="entry name" value="MaoC_dehydratas"/>
    <property type="match status" value="1"/>
</dbReference>
<evidence type="ECO:0000256" key="1">
    <source>
        <dbReference type="ARBA" id="ARBA00005254"/>
    </source>
</evidence>
<dbReference type="InterPro" id="IPR029069">
    <property type="entry name" value="HotDog_dom_sf"/>
</dbReference>
<comment type="similarity">
    <text evidence="1">Belongs to the enoyl-CoA hydratase/isomerase family.</text>
</comment>
<sequence>MAIHVHSPEDLLALAGKPMGTTRWQEVDQRQVDAFADATGDRQWIHIDRERAEAGPFGATIAHGFLTVSLIPTFLNETVIVEKSTTMVNYGLNKVRFPAPVPVGSALRGRVDLIGARQRTTGVEATFKITTELHGSQRPACVAEAVIVYS</sequence>
<organism evidence="3 4">
    <name type="scientific">Streptomyces malaysiensis subsp. samsunensis</name>
    <dbReference type="NCBI Taxonomy" id="459658"/>
    <lineage>
        <taxon>Bacteria</taxon>
        <taxon>Bacillati</taxon>
        <taxon>Actinomycetota</taxon>
        <taxon>Actinomycetes</taxon>
        <taxon>Kitasatosporales</taxon>
        <taxon>Streptomycetaceae</taxon>
        <taxon>Streptomyces</taxon>
        <taxon>Streptomyces violaceusniger group</taxon>
    </lineage>
</organism>
<name>A0A9X2S192_STRMQ</name>
<feature type="domain" description="MaoC-like" evidence="2">
    <location>
        <begin position="15"/>
        <end position="126"/>
    </location>
</feature>
<dbReference type="RefSeq" id="WP_257636315.1">
    <property type="nucleotide sequence ID" value="NZ_JANIIC010000117.1"/>
</dbReference>
<dbReference type="Proteomes" id="UP001142400">
    <property type="component" value="Unassembled WGS sequence"/>
</dbReference>